<evidence type="ECO:0000256" key="1">
    <source>
        <dbReference type="ARBA" id="ARBA00004141"/>
    </source>
</evidence>
<dbReference type="InterPro" id="IPR016439">
    <property type="entry name" value="Lag1/Lac1-like"/>
</dbReference>
<dbReference type="Gene3D" id="1.10.10.60">
    <property type="entry name" value="Homeodomain-like"/>
    <property type="match status" value="1"/>
</dbReference>
<dbReference type="PIRSF" id="PIRSF005225">
    <property type="entry name" value="LAG1_LAC1"/>
    <property type="match status" value="1"/>
</dbReference>
<evidence type="ECO:0000256" key="2">
    <source>
        <dbReference type="ARBA" id="ARBA00004760"/>
    </source>
</evidence>
<dbReference type="AlphaFoldDB" id="A0AAN8JBV5"/>
<feature type="region of interest" description="Disordered" evidence="8">
    <location>
        <begin position="338"/>
        <end position="376"/>
    </location>
</feature>
<feature type="transmembrane region" description="Helical" evidence="9">
    <location>
        <begin position="208"/>
        <end position="228"/>
    </location>
</feature>
<dbReference type="SMART" id="SM00724">
    <property type="entry name" value="TLC"/>
    <property type="match status" value="1"/>
</dbReference>
<evidence type="ECO:0000256" key="7">
    <source>
        <dbReference type="PROSITE-ProRule" id="PRU00205"/>
    </source>
</evidence>
<dbReference type="GO" id="GO:0046513">
    <property type="term" value="P:ceramide biosynthetic process"/>
    <property type="evidence" value="ECO:0007669"/>
    <property type="project" value="InterPro"/>
</dbReference>
<evidence type="ECO:0000256" key="5">
    <source>
        <dbReference type="ARBA" id="ARBA00022989"/>
    </source>
</evidence>
<comment type="subcellular location">
    <subcellularLocation>
        <location evidence="1">Membrane</location>
        <topology evidence="1">Multi-pass membrane protein</topology>
    </subcellularLocation>
</comment>
<evidence type="ECO:0000256" key="4">
    <source>
        <dbReference type="ARBA" id="ARBA00022692"/>
    </source>
</evidence>
<dbReference type="PANTHER" id="PTHR12560:SF0">
    <property type="entry name" value="LD18904P"/>
    <property type="match status" value="1"/>
</dbReference>
<keyword evidence="6 7" id="KW-0472">Membrane</keyword>
<dbReference type="GO" id="GO:0050291">
    <property type="term" value="F:sphingosine N-acyltransferase activity"/>
    <property type="evidence" value="ECO:0007669"/>
    <property type="project" value="InterPro"/>
</dbReference>
<evidence type="ECO:0000256" key="8">
    <source>
        <dbReference type="SAM" id="MobiDB-lite"/>
    </source>
</evidence>
<organism evidence="11 12">
    <name type="scientific">Patella caerulea</name>
    <name type="common">Rayed Mediterranean limpet</name>
    <dbReference type="NCBI Taxonomy" id="87958"/>
    <lineage>
        <taxon>Eukaryota</taxon>
        <taxon>Metazoa</taxon>
        <taxon>Spiralia</taxon>
        <taxon>Lophotrochozoa</taxon>
        <taxon>Mollusca</taxon>
        <taxon>Gastropoda</taxon>
        <taxon>Patellogastropoda</taxon>
        <taxon>Patelloidea</taxon>
        <taxon>Patellidae</taxon>
        <taxon>Patella</taxon>
    </lineage>
</organism>
<feature type="transmembrane region" description="Helical" evidence="9">
    <location>
        <begin position="42"/>
        <end position="60"/>
    </location>
</feature>
<evidence type="ECO:0000256" key="9">
    <source>
        <dbReference type="SAM" id="Phobius"/>
    </source>
</evidence>
<sequence>MEDFLLRIYNYVWDSYFWLPEGMSWSDLESKDPNIYYGRAKDIHWCVVVGLCFLVIRYVYEKVFVTPIARWIGIKERKRRVKPNAVLESAFLKYNIKLPESVLKGLSKQTDMREQDIQKWMMIRRRQNNPTAMAKFCECSWHFLFYLAIFIYGCVILYDKDWMWDSKLFWKNWPQPVTNDVYWYYLVEMGFYWSLVFTLFTDVKRKDFYEMVIHHFATLTLTYLSWVLCFSRVGSYILVLHDAADWWLALAKLAKYSNHQTICEGAFTMFAVVWIITRTGVYPYIPLASSIFELVIYIKPFMMHRVFICLLVLLQILHVMWTFFILRVCVQKMNSGQLQRDSRSDSDSIETSEGEEEINGHAPNHTNPDVAQVTRRSKRLANITS</sequence>
<name>A0AAN8JBV5_PATCE</name>
<accession>A0AAN8JBV5</accession>
<evidence type="ECO:0000256" key="6">
    <source>
        <dbReference type="ARBA" id="ARBA00023136"/>
    </source>
</evidence>
<protein>
    <recommendedName>
        <fullName evidence="10">TLC domain-containing protein</fullName>
    </recommendedName>
</protein>
<dbReference type="GO" id="GO:0016020">
    <property type="term" value="C:membrane"/>
    <property type="evidence" value="ECO:0007669"/>
    <property type="project" value="UniProtKB-SubCell"/>
</dbReference>
<evidence type="ECO:0000256" key="3">
    <source>
        <dbReference type="ARBA" id="ARBA00004991"/>
    </source>
</evidence>
<evidence type="ECO:0000259" key="10">
    <source>
        <dbReference type="PROSITE" id="PS50922"/>
    </source>
</evidence>
<dbReference type="Pfam" id="PF03798">
    <property type="entry name" value="TRAM_LAG1_CLN8"/>
    <property type="match status" value="1"/>
</dbReference>
<dbReference type="Proteomes" id="UP001347796">
    <property type="component" value="Unassembled WGS sequence"/>
</dbReference>
<keyword evidence="12" id="KW-1185">Reference proteome</keyword>
<feature type="transmembrane region" description="Helical" evidence="9">
    <location>
        <begin position="182"/>
        <end position="201"/>
    </location>
</feature>
<feature type="transmembrane region" description="Helical" evidence="9">
    <location>
        <begin position="132"/>
        <end position="158"/>
    </location>
</feature>
<feature type="domain" description="TLC" evidence="10">
    <location>
        <begin position="134"/>
        <end position="334"/>
    </location>
</feature>
<comment type="pathway">
    <text evidence="3">Sphingolipid metabolism.</text>
</comment>
<dbReference type="PANTHER" id="PTHR12560">
    <property type="entry name" value="LONGEVITY ASSURANCE FACTOR 1 LAG1"/>
    <property type="match status" value="1"/>
</dbReference>
<dbReference type="InterPro" id="IPR006634">
    <property type="entry name" value="TLC-dom"/>
</dbReference>
<comment type="pathway">
    <text evidence="2">Lipid metabolism; sphingolipid metabolism.</text>
</comment>
<evidence type="ECO:0000313" key="12">
    <source>
        <dbReference type="Proteomes" id="UP001347796"/>
    </source>
</evidence>
<feature type="transmembrane region" description="Helical" evidence="9">
    <location>
        <begin position="305"/>
        <end position="330"/>
    </location>
</feature>
<evidence type="ECO:0000313" key="11">
    <source>
        <dbReference type="EMBL" id="KAK6172068.1"/>
    </source>
</evidence>
<keyword evidence="5 9" id="KW-1133">Transmembrane helix</keyword>
<feature type="transmembrane region" description="Helical" evidence="9">
    <location>
        <begin position="266"/>
        <end position="285"/>
    </location>
</feature>
<reference evidence="11 12" key="1">
    <citation type="submission" date="2024-01" db="EMBL/GenBank/DDBJ databases">
        <title>The genome of the rayed Mediterranean limpet Patella caerulea (Linnaeus, 1758).</title>
        <authorList>
            <person name="Anh-Thu Weber A."/>
            <person name="Halstead-Nussloch G."/>
        </authorList>
    </citation>
    <scope>NUCLEOTIDE SEQUENCE [LARGE SCALE GENOMIC DNA]</scope>
    <source>
        <strain evidence="11">AATW-2023a</strain>
        <tissue evidence="11">Whole specimen</tissue>
    </source>
</reference>
<feature type="compositionally biased region" description="Acidic residues" evidence="8">
    <location>
        <begin position="347"/>
        <end position="357"/>
    </location>
</feature>
<comment type="caution">
    <text evidence="11">The sequence shown here is derived from an EMBL/GenBank/DDBJ whole genome shotgun (WGS) entry which is preliminary data.</text>
</comment>
<proteinExistence type="predicted"/>
<dbReference type="PROSITE" id="PS50922">
    <property type="entry name" value="TLC"/>
    <property type="match status" value="1"/>
</dbReference>
<keyword evidence="4 7" id="KW-0812">Transmembrane</keyword>
<dbReference type="EMBL" id="JAZGQO010000012">
    <property type="protein sequence ID" value="KAK6172068.1"/>
    <property type="molecule type" value="Genomic_DNA"/>
</dbReference>
<gene>
    <name evidence="11" type="ORF">SNE40_018029</name>
</gene>